<evidence type="ECO:0000256" key="6">
    <source>
        <dbReference type="SAM" id="Phobius"/>
    </source>
</evidence>
<organism evidence="7 8">
    <name type="scientific">Variovorax guangxiensis</name>
    <dbReference type="NCBI Taxonomy" id="1775474"/>
    <lineage>
        <taxon>Bacteria</taxon>
        <taxon>Pseudomonadati</taxon>
        <taxon>Pseudomonadota</taxon>
        <taxon>Betaproteobacteria</taxon>
        <taxon>Burkholderiales</taxon>
        <taxon>Comamonadaceae</taxon>
        <taxon>Variovorax</taxon>
    </lineage>
</organism>
<keyword evidence="3 6" id="KW-1133">Transmembrane helix</keyword>
<feature type="transmembrane region" description="Helical" evidence="6">
    <location>
        <begin position="40"/>
        <end position="61"/>
    </location>
</feature>
<reference evidence="7 8" key="1">
    <citation type="journal article" date="2019" name="Environ. Microbiol.">
        <title>Species interactions and distinct microbial communities in high Arctic permafrost affected cryosols are associated with the CH4 and CO2 gas fluxes.</title>
        <authorList>
            <person name="Altshuler I."/>
            <person name="Hamel J."/>
            <person name="Turney S."/>
            <person name="Magnuson E."/>
            <person name="Levesque R."/>
            <person name="Greer C."/>
            <person name="Whyte L.G."/>
        </authorList>
    </citation>
    <scope>NUCLEOTIDE SEQUENCE [LARGE SCALE GENOMIC DNA]</scope>
    <source>
        <strain evidence="7 8">S06.C</strain>
    </source>
</reference>
<dbReference type="Pfam" id="PF03006">
    <property type="entry name" value="HlyIII"/>
    <property type="match status" value="1"/>
</dbReference>
<keyword evidence="4 6" id="KW-0472">Membrane</keyword>
<feature type="transmembrane region" description="Helical" evidence="6">
    <location>
        <begin position="73"/>
        <end position="91"/>
    </location>
</feature>
<dbReference type="Proteomes" id="UP000319212">
    <property type="component" value="Unassembled WGS sequence"/>
</dbReference>
<feature type="binding site" evidence="5">
    <location>
        <position position="185"/>
    </location>
    <ligand>
        <name>Zn(2+)</name>
        <dbReference type="ChEBI" id="CHEBI:29105"/>
    </ligand>
</feature>
<dbReference type="InterPro" id="IPR004254">
    <property type="entry name" value="AdipoR/HlyIII-related"/>
</dbReference>
<feature type="transmembrane region" description="Helical" evidence="6">
    <location>
        <begin position="184"/>
        <end position="203"/>
    </location>
</feature>
<feature type="binding site" evidence="5">
    <location>
        <position position="60"/>
    </location>
    <ligand>
        <name>Zn(2+)</name>
        <dbReference type="ChEBI" id="CHEBI:29105"/>
    </ligand>
</feature>
<feature type="transmembrane region" description="Helical" evidence="6">
    <location>
        <begin position="97"/>
        <end position="115"/>
    </location>
</feature>
<feature type="transmembrane region" description="Helical" evidence="6">
    <location>
        <begin position="127"/>
        <end position="147"/>
    </location>
</feature>
<dbReference type="EMBL" id="RCZI01000009">
    <property type="protein sequence ID" value="TPG23591.1"/>
    <property type="molecule type" value="Genomic_DNA"/>
</dbReference>
<evidence type="ECO:0000313" key="7">
    <source>
        <dbReference type="EMBL" id="TPG23591.1"/>
    </source>
</evidence>
<dbReference type="OrthoDB" id="9813689at2"/>
<keyword evidence="5" id="KW-0479">Metal-binding</keyword>
<evidence type="ECO:0000256" key="3">
    <source>
        <dbReference type="ARBA" id="ARBA00022989"/>
    </source>
</evidence>
<protein>
    <submittedName>
        <fullName evidence="7">Hemolysin III family protein</fullName>
    </submittedName>
</protein>
<evidence type="ECO:0000256" key="2">
    <source>
        <dbReference type="ARBA" id="ARBA00022692"/>
    </source>
</evidence>
<dbReference type="AlphaFoldDB" id="A0A502DHL6"/>
<feature type="transmembrane region" description="Helical" evidence="6">
    <location>
        <begin position="153"/>
        <end position="172"/>
    </location>
</feature>
<accession>A0A502DHL6</accession>
<keyword evidence="2 6" id="KW-0812">Transmembrane</keyword>
<feature type="binding site" evidence="5">
    <location>
        <position position="181"/>
    </location>
    <ligand>
        <name>Zn(2+)</name>
        <dbReference type="ChEBI" id="CHEBI:29105"/>
    </ligand>
</feature>
<comment type="caution">
    <text evidence="7">The sequence shown here is derived from an EMBL/GenBank/DDBJ whole genome shotgun (WGS) entry which is preliminary data.</text>
</comment>
<dbReference type="PANTHER" id="PTHR20855">
    <property type="entry name" value="ADIPOR/PROGESTIN RECEPTOR-RELATED"/>
    <property type="match status" value="1"/>
</dbReference>
<dbReference type="GO" id="GO:0046872">
    <property type="term" value="F:metal ion binding"/>
    <property type="evidence" value="ECO:0007669"/>
    <property type="project" value="UniProtKB-KW"/>
</dbReference>
<gene>
    <name evidence="7" type="ORF">EAH82_20215</name>
</gene>
<comment type="subcellular location">
    <subcellularLocation>
        <location evidence="1">Membrane</location>
        <topology evidence="1">Multi-pass membrane protein</topology>
    </subcellularLocation>
</comment>
<proteinExistence type="predicted"/>
<name>A0A502DHL6_9BURK</name>
<dbReference type="PANTHER" id="PTHR20855:SF3">
    <property type="entry name" value="LD03007P"/>
    <property type="match status" value="1"/>
</dbReference>
<evidence type="ECO:0000256" key="4">
    <source>
        <dbReference type="ARBA" id="ARBA00023136"/>
    </source>
</evidence>
<evidence type="ECO:0000313" key="8">
    <source>
        <dbReference type="Proteomes" id="UP000319212"/>
    </source>
</evidence>
<evidence type="ECO:0000256" key="1">
    <source>
        <dbReference type="ARBA" id="ARBA00004141"/>
    </source>
</evidence>
<dbReference type="GO" id="GO:0016020">
    <property type="term" value="C:membrane"/>
    <property type="evidence" value="ECO:0007669"/>
    <property type="project" value="UniProtKB-SubCell"/>
</dbReference>
<keyword evidence="5" id="KW-0862">Zinc</keyword>
<evidence type="ECO:0000256" key="5">
    <source>
        <dbReference type="PIRSR" id="PIRSR604254-1"/>
    </source>
</evidence>
<sequence length="204" mass="21750">MPHGERFNTCTHFGGLIFALVAATLLVAEAAASSDGWRLASFSVFAATMVLLYVASTFFHGTEGLTKAAWARADHCAIYLLIAGTCTPLALVALRGVWGWVWFGLIWAGALYGIGRELLWGRGRPPAVALYVGMGWVGMAAAIPMAQRLQAGGLAWLLAGAACYTGGVLFYAKDGRWPHAHGMWHLFVLAGTASHCVALRTLLD</sequence>